<name>A0AAD2CL70_9STRA</name>
<dbReference type="Proteomes" id="UP001295423">
    <property type="component" value="Unassembled WGS sequence"/>
</dbReference>
<proteinExistence type="predicted"/>
<gene>
    <name evidence="1" type="ORF">CYCCA115_LOCUS3333</name>
</gene>
<keyword evidence="2" id="KW-1185">Reference proteome</keyword>
<dbReference type="EMBL" id="CAKOGP040000278">
    <property type="protein sequence ID" value="CAJ1933498.1"/>
    <property type="molecule type" value="Genomic_DNA"/>
</dbReference>
<dbReference type="AlphaFoldDB" id="A0AAD2CL70"/>
<accession>A0AAD2CL70</accession>
<evidence type="ECO:0000313" key="2">
    <source>
        <dbReference type="Proteomes" id="UP001295423"/>
    </source>
</evidence>
<reference evidence="1" key="1">
    <citation type="submission" date="2023-08" db="EMBL/GenBank/DDBJ databases">
        <authorList>
            <person name="Audoor S."/>
            <person name="Bilcke G."/>
        </authorList>
    </citation>
    <scope>NUCLEOTIDE SEQUENCE</scope>
</reference>
<organism evidence="1 2">
    <name type="scientific">Cylindrotheca closterium</name>
    <dbReference type="NCBI Taxonomy" id="2856"/>
    <lineage>
        <taxon>Eukaryota</taxon>
        <taxon>Sar</taxon>
        <taxon>Stramenopiles</taxon>
        <taxon>Ochrophyta</taxon>
        <taxon>Bacillariophyta</taxon>
        <taxon>Bacillariophyceae</taxon>
        <taxon>Bacillariophycidae</taxon>
        <taxon>Bacillariales</taxon>
        <taxon>Bacillariaceae</taxon>
        <taxon>Cylindrotheca</taxon>
    </lineage>
</organism>
<evidence type="ECO:0000313" key="1">
    <source>
        <dbReference type="EMBL" id="CAJ1933498.1"/>
    </source>
</evidence>
<comment type="caution">
    <text evidence="1">The sequence shown here is derived from an EMBL/GenBank/DDBJ whole genome shotgun (WGS) entry which is preliminary data.</text>
</comment>
<protein>
    <submittedName>
        <fullName evidence="1">Uncharacterized protein</fullName>
    </submittedName>
</protein>
<sequence length="452" mass="50873">MGNVADKSTACIRRLHSDGGKFLKLKFRSQSNVISIGAKEFDSGHHLSPLLPPDYFNNIYVRQFACNGKGLEDSNEARTIYTTMKRWSKNQCQFVEGGLITPGRWWNRPYLYTPRDGEMLEVRLKVFNCKDQKYANSSIKVWRLPTGDLHNKSLRLGRLTGKHATGEVRTNRHGECGAMWAVGLRNSNGEEYISSNVDRIRMVRQAFTEALWSYAKQVDDNGNMLHVLKQISESQTSMAVNGRFGIAKATGLCTVAVSQNLCNSPHYDLDLSKSLAVFVSEPVSNGLLLGKHCFVFPNVEINGVKGLVIDLREGAMIEWDGRFDFHCSSCDVERSGLVHNYGLMVGNMPEDTASPTALQEAITTTCVIDAHKGRDVMDMPNAFIQTYMPEAKEGEDRIYMKITGMMVQILIDMAPEYCKYVVLENGKRVIYVRVLRAIYGMLQSSLLFYNQL</sequence>